<dbReference type="AlphaFoldDB" id="A0AB39BKN0"/>
<dbReference type="PANTHER" id="PTHR43471">
    <property type="entry name" value="ABC TRANSPORTER PERMEASE"/>
    <property type="match status" value="1"/>
</dbReference>
<dbReference type="RefSeq" id="WP_368499278.1">
    <property type="nucleotide sequence ID" value="NZ_CP162511.1"/>
</dbReference>
<feature type="transmembrane region" description="Helical" evidence="1">
    <location>
        <begin position="25"/>
        <end position="43"/>
    </location>
</feature>
<feature type="transmembrane region" description="Helical" evidence="1">
    <location>
        <begin position="50"/>
        <end position="77"/>
    </location>
</feature>
<organism evidence="2">
    <name type="scientific">Herbiconiux sp. A18JL235</name>
    <dbReference type="NCBI Taxonomy" id="3152363"/>
    <lineage>
        <taxon>Bacteria</taxon>
        <taxon>Bacillati</taxon>
        <taxon>Actinomycetota</taxon>
        <taxon>Actinomycetes</taxon>
        <taxon>Micrococcales</taxon>
        <taxon>Microbacteriaceae</taxon>
        <taxon>Herbiconiux</taxon>
    </lineage>
</organism>
<keyword evidence="1" id="KW-0812">Transmembrane</keyword>
<feature type="transmembrane region" description="Helical" evidence="1">
    <location>
        <begin position="200"/>
        <end position="220"/>
    </location>
</feature>
<keyword evidence="1" id="KW-1133">Transmembrane helix</keyword>
<sequence length="378" mass="38310">MSGQGDVSGHAGAGGNAGVSGPGGFAGFAGFWRGVALILALELKQRVRGVAWYVILGVSFALVAVVTLGVAVIAGGFGTTGGALYSSVVYFVLLLASLITPALSGAAVNGEREGGTLATIQVTSVTTGQIVIGKWLAAWVASLALLAATSPFLVLASAFGEVSGATVLSSLLILTAQLGVLSAIGVGLSGVIRKPLFSVVVSYLTIAALSLGTLIAFAIAGSVTQVTVTSTTVEPVYSADGSTFECKPGTTTSTYTVPRFDPYWGLLAVNPYVVVADASYGDFDDNGNPQDLFGYIALGVRQAQIAPETETFTDYCALAVSGFEGDDEPTPEELLRTGVPSWFIGLALQAGLAALALWGAWASTRTPAGGLAKGSRIA</sequence>
<accession>A0AB39BKN0</accession>
<evidence type="ECO:0000313" key="2">
    <source>
        <dbReference type="EMBL" id="XDI06899.1"/>
    </source>
</evidence>
<gene>
    <name evidence="2" type="ORF">ABFY20_07285</name>
</gene>
<evidence type="ECO:0000256" key="1">
    <source>
        <dbReference type="SAM" id="Phobius"/>
    </source>
</evidence>
<feature type="transmembrane region" description="Helical" evidence="1">
    <location>
        <begin position="165"/>
        <end position="188"/>
    </location>
</feature>
<reference evidence="2" key="1">
    <citation type="submission" date="2024-05" db="EMBL/GenBank/DDBJ databases">
        <title>Herbiconiux sp. A18JL235.</title>
        <authorList>
            <person name="Zhang G."/>
        </authorList>
    </citation>
    <scope>NUCLEOTIDE SEQUENCE</scope>
    <source>
        <strain evidence="2">A18JL235</strain>
    </source>
</reference>
<protein>
    <submittedName>
        <fullName evidence="2">ABC transporter permease</fullName>
    </submittedName>
</protein>
<feature type="transmembrane region" description="Helical" evidence="1">
    <location>
        <begin position="136"/>
        <end position="159"/>
    </location>
</feature>
<feature type="transmembrane region" description="Helical" evidence="1">
    <location>
        <begin position="83"/>
        <end position="103"/>
    </location>
</feature>
<dbReference type="EMBL" id="CP162511">
    <property type="protein sequence ID" value="XDI06899.1"/>
    <property type="molecule type" value="Genomic_DNA"/>
</dbReference>
<feature type="transmembrane region" description="Helical" evidence="1">
    <location>
        <begin position="342"/>
        <end position="361"/>
    </location>
</feature>
<name>A0AB39BKN0_9MICO</name>
<proteinExistence type="predicted"/>
<keyword evidence="1" id="KW-0472">Membrane</keyword>